<gene>
    <name evidence="1" type="ORF">AS156_15575</name>
</gene>
<comment type="caution">
    <text evidence="1">The sequence shown here is derived from an EMBL/GenBank/DDBJ whole genome shotgun (WGS) entry which is preliminary data.</text>
</comment>
<keyword evidence="2" id="KW-1185">Reference proteome</keyword>
<protein>
    <submittedName>
        <fullName evidence="1">Uncharacterized protein</fullName>
    </submittedName>
</protein>
<organism evidence="1 2">
    <name type="scientific">Bradyrhizobium macuxiense</name>
    <dbReference type="NCBI Taxonomy" id="1755647"/>
    <lineage>
        <taxon>Bacteria</taxon>
        <taxon>Pseudomonadati</taxon>
        <taxon>Pseudomonadota</taxon>
        <taxon>Alphaproteobacteria</taxon>
        <taxon>Hyphomicrobiales</taxon>
        <taxon>Nitrobacteraceae</taxon>
        <taxon>Bradyrhizobium</taxon>
    </lineage>
</organism>
<evidence type="ECO:0000313" key="2">
    <source>
        <dbReference type="Proteomes" id="UP000057737"/>
    </source>
</evidence>
<evidence type="ECO:0000313" key="1">
    <source>
        <dbReference type="EMBL" id="KWV49936.1"/>
    </source>
</evidence>
<accession>A0A109JJH1</accession>
<dbReference type="AlphaFoldDB" id="A0A109JJH1"/>
<sequence length="78" mass="8507">MNLIDLIVTVCAVVSPASCEEKHLVFDWQGSLQQCAMAAPPYIAQWIGEHPKWTAVKWRCEYPHAHDHAGAGGGAHIG</sequence>
<dbReference type="RefSeq" id="WP_066512261.1">
    <property type="nucleotide sequence ID" value="NZ_LNCU01000098.1"/>
</dbReference>
<dbReference type="Proteomes" id="UP000057737">
    <property type="component" value="Unassembled WGS sequence"/>
</dbReference>
<dbReference type="EMBL" id="LNCU01000098">
    <property type="protein sequence ID" value="KWV49936.1"/>
    <property type="molecule type" value="Genomic_DNA"/>
</dbReference>
<proteinExistence type="predicted"/>
<dbReference type="OrthoDB" id="7363897at2"/>
<reference evidence="1 2" key="1">
    <citation type="submission" date="2015-11" db="EMBL/GenBank/DDBJ databases">
        <title>Draft Genome Sequence of the Strain BR 10303 (Bradyrhizobium sp.) isolated from nodules of Centrolobium paraense.</title>
        <authorList>
            <person name="Zelli J.E."/>
            <person name="Simoes-Araujo J.L."/>
            <person name="Barauna A.C."/>
            <person name="Silva K."/>
        </authorList>
    </citation>
    <scope>NUCLEOTIDE SEQUENCE [LARGE SCALE GENOMIC DNA]</scope>
    <source>
        <strain evidence="1 2">BR 10303</strain>
    </source>
</reference>
<name>A0A109JJH1_9BRAD</name>